<dbReference type="GO" id="GO:0016787">
    <property type="term" value="F:hydrolase activity"/>
    <property type="evidence" value="ECO:0007669"/>
    <property type="project" value="UniProtKB-KW"/>
</dbReference>
<dbReference type="KEGG" id="ccb:Clocel_0287"/>
<accession>D9SPL9</accession>
<keyword evidence="1" id="KW-0378">Hydrolase</keyword>
<dbReference type="eggNOG" id="COG1011">
    <property type="taxonomic scope" value="Bacteria"/>
</dbReference>
<keyword evidence="2" id="KW-1185">Reference proteome</keyword>
<dbReference type="RefSeq" id="WP_010075167.1">
    <property type="nucleotide sequence ID" value="NC_014393.1"/>
</dbReference>
<dbReference type="Proteomes" id="UP000002730">
    <property type="component" value="Chromosome"/>
</dbReference>
<dbReference type="AlphaFoldDB" id="D9SPL9"/>
<dbReference type="Pfam" id="PF13419">
    <property type="entry name" value="HAD_2"/>
    <property type="match status" value="1"/>
</dbReference>
<dbReference type="InterPro" id="IPR041492">
    <property type="entry name" value="HAD_2"/>
</dbReference>
<dbReference type="PANTHER" id="PTHR46191">
    <property type="match status" value="1"/>
</dbReference>
<name>D9SPL9_CLOC7</name>
<gene>
    <name evidence="1" type="ordered locus">Clocel_0287</name>
</gene>
<dbReference type="OrthoDB" id="9794086at2"/>
<dbReference type="Gene3D" id="1.10.150.720">
    <property type="entry name" value="Haloacid dehalogenase-like hydrolase"/>
    <property type="match status" value="1"/>
</dbReference>
<organism evidence="1 2">
    <name type="scientific">Clostridium cellulovorans (strain ATCC 35296 / DSM 3052 / OCM 3 / 743B)</name>
    <dbReference type="NCBI Taxonomy" id="573061"/>
    <lineage>
        <taxon>Bacteria</taxon>
        <taxon>Bacillati</taxon>
        <taxon>Bacillota</taxon>
        <taxon>Clostridia</taxon>
        <taxon>Eubacteriales</taxon>
        <taxon>Clostridiaceae</taxon>
        <taxon>Clostridium</taxon>
    </lineage>
</organism>
<dbReference type="SFLD" id="SFLDS00003">
    <property type="entry name" value="Haloacid_Dehalogenase"/>
    <property type="match status" value="1"/>
</dbReference>
<dbReference type="InterPro" id="IPR006439">
    <property type="entry name" value="HAD-SF_hydro_IA"/>
</dbReference>
<dbReference type="NCBIfam" id="TIGR01549">
    <property type="entry name" value="HAD-SF-IA-v1"/>
    <property type="match status" value="1"/>
</dbReference>
<dbReference type="SUPFAM" id="SSF56784">
    <property type="entry name" value="HAD-like"/>
    <property type="match status" value="1"/>
</dbReference>
<evidence type="ECO:0000313" key="2">
    <source>
        <dbReference type="Proteomes" id="UP000002730"/>
    </source>
</evidence>
<dbReference type="InterPro" id="IPR023214">
    <property type="entry name" value="HAD_sf"/>
</dbReference>
<dbReference type="Gene3D" id="3.40.50.1000">
    <property type="entry name" value="HAD superfamily/HAD-like"/>
    <property type="match status" value="1"/>
</dbReference>
<dbReference type="EMBL" id="CP002160">
    <property type="protein sequence ID" value="ADL50068.1"/>
    <property type="molecule type" value="Genomic_DNA"/>
</dbReference>
<dbReference type="InterPro" id="IPR036412">
    <property type="entry name" value="HAD-like_sf"/>
</dbReference>
<protein>
    <submittedName>
        <fullName evidence="1">HAD-superfamily hydrolase, subfamily IA, variant 1</fullName>
    </submittedName>
</protein>
<dbReference type="PANTHER" id="PTHR46191:SF2">
    <property type="entry name" value="HALOACID DEHALOGENASE-LIKE HYDROLASE DOMAIN-CONTAINING PROTEIN 3"/>
    <property type="match status" value="1"/>
</dbReference>
<sequence length="226" mass="26456">MKYLLWDFDNTLAYRDGMWSSTIHNLLLDYGYTNFKLEDVRPYLKTGFPWNFPELSHEEFFNGKQWWEHMSSHFCNILREIGIEADVAKSISDNIREKYLTPDKWYLYDDTISCLKISLERGYSNIVISNHVPELQELINALGISDYFIKVYSSAHVGFEKPNKKIYETAIMSLEDPESITMIGDNYFADVQGAKKAGIDAILVRKPNDYNYDKYFTTLKELADFI</sequence>
<reference evidence="1 2" key="1">
    <citation type="submission" date="2010-08" db="EMBL/GenBank/DDBJ databases">
        <title>Complete sequence of Clostridium cellulovorans 743B.</title>
        <authorList>
            <consortium name="US DOE Joint Genome Institute"/>
            <person name="Lucas S."/>
            <person name="Copeland A."/>
            <person name="Lapidus A."/>
            <person name="Cheng J.-F."/>
            <person name="Bruce D."/>
            <person name="Goodwin L."/>
            <person name="Pitluck S."/>
            <person name="Chertkov O."/>
            <person name="Detter J.C."/>
            <person name="Han C."/>
            <person name="Tapia R."/>
            <person name="Land M."/>
            <person name="Hauser L."/>
            <person name="Chang Y.-J."/>
            <person name="Jeffries C."/>
            <person name="Kyrpides N."/>
            <person name="Ivanova N."/>
            <person name="Mikhailova N."/>
            <person name="Hemme C.L."/>
            <person name="Woyke T."/>
        </authorList>
    </citation>
    <scope>NUCLEOTIDE SEQUENCE [LARGE SCALE GENOMIC DNA]</scope>
    <source>
        <strain evidence="2">ATCC 35296 / DSM 3052 / OCM 3 / 743B</strain>
    </source>
</reference>
<dbReference type="SFLD" id="SFLDG01129">
    <property type="entry name" value="C1.5:_HAD__Beta-PGM__Phosphata"/>
    <property type="match status" value="1"/>
</dbReference>
<dbReference type="STRING" id="573061.Clocel_0287"/>
<evidence type="ECO:0000313" key="1">
    <source>
        <dbReference type="EMBL" id="ADL50068.1"/>
    </source>
</evidence>
<dbReference type="HOGENOM" id="CLU_045011_8_0_9"/>
<dbReference type="InterPro" id="IPR044924">
    <property type="entry name" value="HAD-SF_hydro_IA_REG-2-like_cap"/>
</dbReference>
<proteinExistence type="predicted"/>
<dbReference type="InterPro" id="IPR051828">
    <property type="entry name" value="HAD-like_hydrolase_domain"/>
</dbReference>